<dbReference type="Proteomes" id="UP001372526">
    <property type="component" value="Unassembled WGS sequence"/>
</dbReference>
<evidence type="ECO:0000313" key="2">
    <source>
        <dbReference type="Proteomes" id="UP001372526"/>
    </source>
</evidence>
<reference evidence="1 2" key="1">
    <citation type="submission" date="2024-01" db="EMBL/GenBank/DDBJ databases">
        <title>Seven novel Bacillus-like species.</title>
        <authorList>
            <person name="Liu G."/>
        </authorList>
    </citation>
    <scope>NUCLEOTIDE SEQUENCE [LARGE SCALE GENOMIC DNA]</scope>
    <source>
        <strain evidence="1 2">FJAT-51639</strain>
    </source>
</reference>
<organism evidence="1 2">
    <name type="scientific">Bacillus bruguierae</name>
    <dbReference type="NCBI Taxonomy" id="3127667"/>
    <lineage>
        <taxon>Bacteria</taxon>
        <taxon>Bacillati</taxon>
        <taxon>Bacillota</taxon>
        <taxon>Bacilli</taxon>
        <taxon>Bacillales</taxon>
        <taxon>Bacillaceae</taxon>
        <taxon>Bacillus</taxon>
    </lineage>
</organism>
<keyword evidence="2" id="KW-1185">Reference proteome</keyword>
<accession>A0ABU8FIU2</accession>
<dbReference type="EMBL" id="JBAWSX010000008">
    <property type="protein sequence ID" value="MEI4802619.1"/>
    <property type="molecule type" value="Genomic_DNA"/>
</dbReference>
<protein>
    <submittedName>
        <fullName evidence="1">Uncharacterized protein</fullName>
    </submittedName>
</protein>
<comment type="caution">
    <text evidence="1">The sequence shown here is derived from an EMBL/GenBank/DDBJ whole genome shotgun (WGS) entry which is preliminary data.</text>
</comment>
<evidence type="ECO:0000313" key="1">
    <source>
        <dbReference type="EMBL" id="MEI4802619.1"/>
    </source>
</evidence>
<name>A0ABU8FIU2_9BACI</name>
<proteinExistence type="predicted"/>
<gene>
    <name evidence="1" type="ORF">WAZ07_15090</name>
</gene>
<dbReference type="RefSeq" id="WP_336473130.1">
    <property type="nucleotide sequence ID" value="NZ_JBAWSX010000008.1"/>
</dbReference>
<sequence length="42" mass="5166">MSEILILLALCFILYELIKTKNELKFFRNDMKRLFEKEDKDI</sequence>